<dbReference type="OrthoDB" id="5415055at2759"/>
<dbReference type="AlphaFoldDB" id="A0A9W9JZI6"/>
<keyword evidence="2" id="KW-1133">Transmembrane helix</keyword>
<feature type="compositionally biased region" description="Low complexity" evidence="1">
    <location>
        <begin position="95"/>
        <end position="104"/>
    </location>
</feature>
<comment type="caution">
    <text evidence="3">The sequence shown here is derived from an EMBL/GenBank/DDBJ whole genome shotgun (WGS) entry which is preliminary data.</text>
</comment>
<evidence type="ECO:0000256" key="1">
    <source>
        <dbReference type="SAM" id="MobiDB-lite"/>
    </source>
</evidence>
<feature type="compositionally biased region" description="Basic and acidic residues" evidence="1">
    <location>
        <begin position="771"/>
        <end position="790"/>
    </location>
</feature>
<accession>A0A9W9JZI6</accession>
<feature type="compositionally biased region" description="Basic and acidic residues" evidence="1">
    <location>
        <begin position="210"/>
        <end position="225"/>
    </location>
</feature>
<reference evidence="3" key="1">
    <citation type="submission" date="2022-11" db="EMBL/GenBank/DDBJ databases">
        <authorList>
            <person name="Petersen C."/>
        </authorList>
    </citation>
    <scope>NUCLEOTIDE SEQUENCE</scope>
    <source>
        <strain evidence="3">IBT 30069</strain>
    </source>
</reference>
<feature type="transmembrane region" description="Helical" evidence="2">
    <location>
        <begin position="977"/>
        <end position="998"/>
    </location>
</feature>
<protein>
    <submittedName>
        <fullName evidence="3">Uncharacterized protein</fullName>
    </submittedName>
</protein>
<feature type="compositionally biased region" description="Low complexity" evidence="1">
    <location>
        <begin position="24"/>
        <end position="35"/>
    </location>
</feature>
<feature type="compositionally biased region" description="Low complexity" evidence="1">
    <location>
        <begin position="541"/>
        <end position="552"/>
    </location>
</feature>
<feature type="compositionally biased region" description="Basic and acidic residues" evidence="1">
    <location>
        <begin position="742"/>
        <end position="757"/>
    </location>
</feature>
<feature type="compositionally biased region" description="Basic and acidic residues" evidence="1">
    <location>
        <begin position="115"/>
        <end position="132"/>
    </location>
</feature>
<feature type="compositionally biased region" description="Basic and acidic residues" evidence="1">
    <location>
        <begin position="1"/>
        <end position="11"/>
    </location>
</feature>
<evidence type="ECO:0000313" key="4">
    <source>
        <dbReference type="Proteomes" id="UP001149165"/>
    </source>
</evidence>
<evidence type="ECO:0000256" key="2">
    <source>
        <dbReference type="SAM" id="Phobius"/>
    </source>
</evidence>
<evidence type="ECO:0000313" key="3">
    <source>
        <dbReference type="EMBL" id="KAJ5087644.1"/>
    </source>
</evidence>
<feature type="region of interest" description="Disordered" evidence="1">
    <location>
        <begin position="1"/>
        <end position="381"/>
    </location>
</feature>
<keyword evidence="4" id="KW-1185">Reference proteome</keyword>
<feature type="compositionally biased region" description="Polar residues" evidence="1">
    <location>
        <begin position="177"/>
        <end position="191"/>
    </location>
</feature>
<feature type="compositionally biased region" description="Polar residues" evidence="1">
    <location>
        <begin position="610"/>
        <end position="622"/>
    </location>
</feature>
<feature type="compositionally biased region" description="Polar residues" evidence="1">
    <location>
        <begin position="694"/>
        <end position="707"/>
    </location>
</feature>
<feature type="region of interest" description="Disordered" evidence="1">
    <location>
        <begin position="498"/>
        <end position="564"/>
    </location>
</feature>
<feature type="compositionally biased region" description="Low complexity" evidence="1">
    <location>
        <begin position="758"/>
        <end position="767"/>
    </location>
</feature>
<name>A0A9W9JZI6_9EURO</name>
<keyword evidence="2" id="KW-0472">Membrane</keyword>
<feature type="compositionally biased region" description="Basic and acidic residues" evidence="1">
    <location>
        <begin position="805"/>
        <end position="837"/>
    </location>
</feature>
<proteinExistence type="predicted"/>
<feature type="region of interest" description="Disordered" evidence="1">
    <location>
        <begin position="601"/>
        <end position="837"/>
    </location>
</feature>
<feature type="compositionally biased region" description="Low complexity" evidence="1">
    <location>
        <begin position="720"/>
        <end position="741"/>
    </location>
</feature>
<feature type="compositionally biased region" description="Polar residues" evidence="1">
    <location>
        <begin position="519"/>
        <end position="528"/>
    </location>
</feature>
<gene>
    <name evidence="3" type="ORF">N7456_011260</name>
</gene>
<feature type="compositionally biased region" description="Polar residues" evidence="1">
    <location>
        <begin position="361"/>
        <end position="373"/>
    </location>
</feature>
<dbReference type="Proteomes" id="UP001149165">
    <property type="component" value="Unassembled WGS sequence"/>
</dbReference>
<feature type="compositionally biased region" description="Low complexity" evidence="1">
    <location>
        <begin position="237"/>
        <end position="251"/>
    </location>
</feature>
<sequence>MDIESRVELPDGHLVNLSPRPQRKAQQYQAYRAHYTTNKAPGIPTARNSHRVPPEEPRLSPDNMLHKEKTTKLPMPKSVPDRAREQRNQTPSPTGIPKPSSAGISSGGSAGPSTDRNRDPWRKIRDRFEKESPLTQRSSYVRTREGDVARSRGVVEQPNFEKYPARTAADDQPPNRPSNTRSAIPNPNANVSRAAPNVRQDPPRNPEPTKTWRAEEQRTNRESRGHIPQKINTTDTSDSSSPSHQSISPVSAEDSVTDCDWEDRFVVHMPSAKDPNPPTMTADQIADYQKSIERVRRSGRRMVDPNTRPSPRNSLGEGKREPPTHRERRRASAQYKTYDGRNSDRPDYDAQDAPPEPDHSPATNSQLHPSQAQGHYYSPDEIGKNRISTIWEESPTKAKEKRGSHIADGSFLGCKEINGPGTKNPDEILLFASGEDSATLQPRPLAIGAKKRLKEKASRAARKSADKVALEEEWSQVTQNSKHAQCLKQSSVTMCQEPNCAEQEVATPESKLNKENSRPTDSIENTPVKSDDGRGDDDVFIITPTITRTMIPTPTPEKSPKTAKKISILKAQGLRRPGGIGHSGTGEAVKAVRAKAQVISTLSGLRPATNPAQAKSTVSSLAASKGGLTSLPMTKKKSLKEGLAKDKDTKPTETATPEKEKEKDKEKPEKTSNSIRGFIRTSGLAKSTGMVRSPTGSLATIIRNGTESLRHRAESFRNGSGSLVSRKSSSSPVSQISPPSRDNSESSRSDRSFRSAKETPPSSTKPSPVKPETRQPRVSLEKSSPKEKPPVVEPKPPPKKASPVSERKTPPPEKAKLEKLTTSEKASQAERLSRQERLERFKEQARARRATKVVEIAELDGHQVSGATDTLQANITDVRDDLGKLDPVDKDDDLPKESSNTVALSMIFEIVLMAVTSMHKFGLQTTDSAYVKFIILNILSMTQHCYQVFGTIYQTVSVYQATGTWPKPKNDKAISRFMVETLQAAVYLVILGFGALVLGRTAGYLFLIASWILWLAKPFTWTFQCFTRALIT</sequence>
<reference evidence="3" key="2">
    <citation type="journal article" date="2023" name="IMA Fungus">
        <title>Comparative genomic study of the Penicillium genus elucidates a diverse pangenome and 15 lateral gene transfer events.</title>
        <authorList>
            <person name="Petersen C."/>
            <person name="Sorensen T."/>
            <person name="Nielsen M.R."/>
            <person name="Sondergaard T.E."/>
            <person name="Sorensen J.L."/>
            <person name="Fitzpatrick D.A."/>
            <person name="Frisvad J.C."/>
            <person name="Nielsen K.L."/>
        </authorList>
    </citation>
    <scope>NUCLEOTIDE SEQUENCE</scope>
    <source>
        <strain evidence="3">IBT 30069</strain>
    </source>
</reference>
<feature type="compositionally biased region" description="Basic and acidic residues" evidence="1">
    <location>
        <begin position="338"/>
        <end position="348"/>
    </location>
</feature>
<organism evidence="3 4">
    <name type="scientific">Penicillium angulare</name>
    <dbReference type="NCBI Taxonomy" id="116970"/>
    <lineage>
        <taxon>Eukaryota</taxon>
        <taxon>Fungi</taxon>
        <taxon>Dikarya</taxon>
        <taxon>Ascomycota</taxon>
        <taxon>Pezizomycotina</taxon>
        <taxon>Eurotiomycetes</taxon>
        <taxon>Eurotiomycetidae</taxon>
        <taxon>Eurotiales</taxon>
        <taxon>Aspergillaceae</taxon>
        <taxon>Penicillium</taxon>
    </lineage>
</organism>
<feature type="compositionally biased region" description="Basic and acidic residues" evidence="1">
    <location>
        <begin position="52"/>
        <end position="71"/>
    </location>
</feature>
<keyword evidence="2" id="KW-0812">Transmembrane</keyword>
<dbReference type="EMBL" id="JAPQKH010000007">
    <property type="protein sequence ID" value="KAJ5087644.1"/>
    <property type="molecule type" value="Genomic_DNA"/>
</dbReference>
<feature type="compositionally biased region" description="Basic and acidic residues" evidence="1">
    <location>
        <begin position="639"/>
        <end position="670"/>
    </location>
</feature>